<dbReference type="InterPro" id="IPR007889">
    <property type="entry name" value="HTH_Psq"/>
</dbReference>
<feature type="region of interest" description="Disordered" evidence="3">
    <location>
        <begin position="231"/>
        <end position="250"/>
    </location>
</feature>
<dbReference type="OrthoDB" id="4307595at2759"/>
<evidence type="ECO:0000256" key="3">
    <source>
        <dbReference type="SAM" id="MobiDB-lite"/>
    </source>
</evidence>
<evidence type="ECO:0000259" key="4">
    <source>
        <dbReference type="PROSITE" id="PS51253"/>
    </source>
</evidence>
<organism evidence="5 6">
    <name type="scientific">Penicillium bovifimosum</name>
    <dbReference type="NCBI Taxonomy" id="126998"/>
    <lineage>
        <taxon>Eukaryota</taxon>
        <taxon>Fungi</taxon>
        <taxon>Dikarya</taxon>
        <taxon>Ascomycota</taxon>
        <taxon>Pezizomycotina</taxon>
        <taxon>Eurotiomycetes</taxon>
        <taxon>Eurotiomycetidae</taxon>
        <taxon>Eurotiales</taxon>
        <taxon>Aspergillaceae</taxon>
        <taxon>Penicillium</taxon>
    </lineage>
</organism>
<feature type="compositionally biased region" description="Polar residues" evidence="3">
    <location>
        <begin position="231"/>
        <end position="241"/>
    </location>
</feature>
<dbReference type="AlphaFoldDB" id="A0A9W9L1Z4"/>
<keyword evidence="1" id="KW-0238">DNA-binding</keyword>
<proteinExistence type="predicted"/>
<comment type="caution">
    <text evidence="5">The sequence shown here is derived from an EMBL/GenBank/DDBJ whole genome shotgun (WGS) entry which is preliminary data.</text>
</comment>
<dbReference type="InterPro" id="IPR006600">
    <property type="entry name" value="HTH_CenpB_DNA-bd_dom"/>
</dbReference>
<dbReference type="GO" id="GO:0003677">
    <property type="term" value="F:DNA binding"/>
    <property type="evidence" value="ECO:0007669"/>
    <property type="project" value="UniProtKB-KW"/>
</dbReference>
<dbReference type="Pfam" id="PF05225">
    <property type="entry name" value="HTH_psq"/>
    <property type="match status" value="1"/>
</dbReference>
<sequence length="250" mass="28008">MAVKSQDLEARILAAVSAYHDSKKKLVITKLAREYNIPYNPLKGRIRGRTSRSQRTGPNKALLPDQEQALMHWIDTLNQANSPPTADMIQACANEISRRKDPARTFGRNWAYRFIKRLPATYNYIKQKPMEKDRLEAVTPGQIEDPDLPEQVLEMWDGDDPPPASSSIPNSPIKDVISLRQEAEEMLKITDVIGTELDALSPKFRRELATILEGGLALAEAGAQYATATCQHQHPQPSTTKGCKYNQEEG</sequence>
<reference evidence="5" key="1">
    <citation type="submission" date="2022-11" db="EMBL/GenBank/DDBJ databases">
        <authorList>
            <person name="Petersen C."/>
        </authorList>
    </citation>
    <scope>NUCLEOTIDE SEQUENCE</scope>
    <source>
        <strain evidence="5">IBT 22155</strain>
    </source>
</reference>
<keyword evidence="2" id="KW-0539">Nucleus</keyword>
<dbReference type="SMART" id="SM00674">
    <property type="entry name" value="CENPB"/>
    <property type="match status" value="1"/>
</dbReference>
<reference evidence="5" key="2">
    <citation type="journal article" date="2023" name="IMA Fungus">
        <title>Comparative genomic study of the Penicillium genus elucidates a diverse pangenome and 15 lateral gene transfer events.</title>
        <authorList>
            <person name="Petersen C."/>
            <person name="Sorensen T."/>
            <person name="Nielsen M.R."/>
            <person name="Sondergaard T.E."/>
            <person name="Sorensen J.L."/>
            <person name="Fitzpatrick D.A."/>
            <person name="Frisvad J.C."/>
            <person name="Nielsen K.L."/>
        </authorList>
    </citation>
    <scope>NUCLEOTIDE SEQUENCE</scope>
    <source>
        <strain evidence="5">IBT 22155</strain>
    </source>
</reference>
<dbReference type="RefSeq" id="XP_056521664.1">
    <property type="nucleotide sequence ID" value="XM_056668068.1"/>
</dbReference>
<keyword evidence="6" id="KW-1185">Reference proteome</keyword>
<dbReference type="InterPro" id="IPR009057">
    <property type="entry name" value="Homeodomain-like_sf"/>
</dbReference>
<evidence type="ECO:0000256" key="2">
    <source>
        <dbReference type="ARBA" id="ARBA00023242"/>
    </source>
</evidence>
<feature type="domain" description="HTH CENPB-type" evidence="4">
    <location>
        <begin position="54"/>
        <end position="124"/>
    </location>
</feature>
<dbReference type="GeneID" id="81407238"/>
<dbReference type="PROSITE" id="PS51253">
    <property type="entry name" value="HTH_CENPB"/>
    <property type="match status" value="1"/>
</dbReference>
<dbReference type="EMBL" id="JAPQKL010000005">
    <property type="protein sequence ID" value="KAJ5131285.1"/>
    <property type="molecule type" value="Genomic_DNA"/>
</dbReference>
<protein>
    <recommendedName>
        <fullName evidence="4">HTH CENPB-type domain-containing protein</fullName>
    </recommendedName>
</protein>
<dbReference type="SUPFAM" id="SSF46689">
    <property type="entry name" value="Homeodomain-like"/>
    <property type="match status" value="1"/>
</dbReference>
<evidence type="ECO:0000313" key="6">
    <source>
        <dbReference type="Proteomes" id="UP001149079"/>
    </source>
</evidence>
<name>A0A9W9L1Z4_9EURO</name>
<evidence type="ECO:0000256" key="1">
    <source>
        <dbReference type="ARBA" id="ARBA00023125"/>
    </source>
</evidence>
<accession>A0A9W9L1Z4</accession>
<evidence type="ECO:0000313" key="5">
    <source>
        <dbReference type="EMBL" id="KAJ5131285.1"/>
    </source>
</evidence>
<dbReference type="Pfam" id="PF03221">
    <property type="entry name" value="HTH_Tnp_Tc5"/>
    <property type="match status" value="1"/>
</dbReference>
<gene>
    <name evidence="5" type="ORF">N7515_007324</name>
</gene>
<dbReference type="Gene3D" id="1.10.10.60">
    <property type="entry name" value="Homeodomain-like"/>
    <property type="match status" value="1"/>
</dbReference>
<dbReference type="Proteomes" id="UP001149079">
    <property type="component" value="Unassembled WGS sequence"/>
</dbReference>